<name>A0A7S3PHK8_9STRA</name>
<dbReference type="EMBL" id="HBIN01011832">
    <property type="protein sequence ID" value="CAE0438651.1"/>
    <property type="molecule type" value="Transcribed_RNA"/>
</dbReference>
<gene>
    <name evidence="1" type="ORF">ASTO00021_LOCUS8882</name>
</gene>
<dbReference type="AlphaFoldDB" id="A0A7S3PHK8"/>
<proteinExistence type="predicted"/>
<organism evidence="1">
    <name type="scientific">Aplanochytrium stocchinoi</name>
    <dbReference type="NCBI Taxonomy" id="215587"/>
    <lineage>
        <taxon>Eukaryota</taxon>
        <taxon>Sar</taxon>
        <taxon>Stramenopiles</taxon>
        <taxon>Bigyra</taxon>
        <taxon>Labyrinthulomycetes</taxon>
        <taxon>Thraustochytrida</taxon>
        <taxon>Thraustochytriidae</taxon>
        <taxon>Aplanochytrium</taxon>
    </lineage>
</organism>
<evidence type="ECO:0000313" key="1">
    <source>
        <dbReference type="EMBL" id="CAE0438651.1"/>
    </source>
</evidence>
<accession>A0A7S3PHK8</accession>
<protein>
    <submittedName>
        <fullName evidence="1">Uncharacterized protein</fullName>
    </submittedName>
</protein>
<sequence length="100" mass="11066">MVGFAPEELSRILPIVPIIIGVLRKNDRKAADLLLKSADAEEVDNALGILHEDVKIDQRQFTVTQLRFGMLEHGDDIWAEAIKAVLTGCSPRLISEDVCI</sequence>
<reference evidence="1" key="1">
    <citation type="submission" date="2021-01" db="EMBL/GenBank/DDBJ databases">
        <authorList>
            <person name="Corre E."/>
            <person name="Pelletier E."/>
            <person name="Niang G."/>
            <person name="Scheremetjew M."/>
            <person name="Finn R."/>
            <person name="Kale V."/>
            <person name="Holt S."/>
            <person name="Cochrane G."/>
            <person name="Meng A."/>
            <person name="Brown T."/>
            <person name="Cohen L."/>
        </authorList>
    </citation>
    <scope>NUCLEOTIDE SEQUENCE</scope>
    <source>
        <strain evidence="1">GSBS06</strain>
    </source>
</reference>